<evidence type="ECO:0000313" key="7">
    <source>
        <dbReference type="Proteomes" id="UP000288058"/>
    </source>
</evidence>
<comment type="similarity">
    <text evidence="1">Belongs to the LysR transcriptional regulatory family.</text>
</comment>
<dbReference type="GO" id="GO:0003700">
    <property type="term" value="F:DNA-binding transcription factor activity"/>
    <property type="evidence" value="ECO:0007669"/>
    <property type="project" value="InterPro"/>
</dbReference>
<evidence type="ECO:0000256" key="3">
    <source>
        <dbReference type="ARBA" id="ARBA00023125"/>
    </source>
</evidence>
<dbReference type="Pfam" id="PF00126">
    <property type="entry name" value="HTH_1"/>
    <property type="match status" value="1"/>
</dbReference>
<evidence type="ECO:0000256" key="1">
    <source>
        <dbReference type="ARBA" id="ARBA00009437"/>
    </source>
</evidence>
<gene>
    <name evidence="6" type="ORF">CWI78_12430</name>
</gene>
<keyword evidence="4" id="KW-0804">Transcription</keyword>
<dbReference type="InterPro" id="IPR058163">
    <property type="entry name" value="LysR-type_TF_proteobact-type"/>
</dbReference>
<keyword evidence="2" id="KW-0805">Transcription regulation</keyword>
<evidence type="ECO:0000313" key="6">
    <source>
        <dbReference type="EMBL" id="RUO64700.1"/>
    </source>
</evidence>
<keyword evidence="7" id="KW-1185">Reference proteome</keyword>
<protein>
    <submittedName>
        <fullName evidence="6">LysR family transcriptional regulator</fullName>
    </submittedName>
</protein>
<dbReference type="SUPFAM" id="SSF46785">
    <property type="entry name" value="Winged helix' DNA-binding domain"/>
    <property type="match status" value="1"/>
</dbReference>
<dbReference type="Gene3D" id="1.10.10.10">
    <property type="entry name" value="Winged helix-like DNA-binding domain superfamily/Winged helix DNA-binding domain"/>
    <property type="match status" value="1"/>
</dbReference>
<dbReference type="GO" id="GO:0006351">
    <property type="term" value="P:DNA-templated transcription"/>
    <property type="evidence" value="ECO:0007669"/>
    <property type="project" value="TreeGrafter"/>
</dbReference>
<dbReference type="Gene3D" id="3.40.190.290">
    <property type="match status" value="1"/>
</dbReference>
<feature type="domain" description="HTH lysR-type" evidence="5">
    <location>
        <begin position="1"/>
        <end position="61"/>
    </location>
</feature>
<dbReference type="FunFam" id="1.10.10.10:FF:000001">
    <property type="entry name" value="LysR family transcriptional regulator"/>
    <property type="match status" value="1"/>
</dbReference>
<dbReference type="RefSeq" id="WP_126783118.1">
    <property type="nucleotide sequence ID" value="NZ_PIQC01000010.1"/>
</dbReference>
<comment type="caution">
    <text evidence="6">The sequence shown here is derived from an EMBL/GenBank/DDBJ whole genome shotgun (WGS) entry which is preliminary data.</text>
</comment>
<dbReference type="PROSITE" id="PS50931">
    <property type="entry name" value="HTH_LYSR"/>
    <property type="match status" value="1"/>
</dbReference>
<dbReference type="InterPro" id="IPR036390">
    <property type="entry name" value="WH_DNA-bd_sf"/>
</dbReference>
<dbReference type="GO" id="GO:0043565">
    <property type="term" value="F:sequence-specific DNA binding"/>
    <property type="evidence" value="ECO:0007669"/>
    <property type="project" value="TreeGrafter"/>
</dbReference>
<sequence length="285" mass="31739">MNPKMIRSLKAFTRTVELNSMSAAAHELHMTVSAISQQLQRLENDNGVSLFHRNTRSLSLTEAGQVFYQSCLDMLAITSKNQERWDQLTKQPQGEIKIIAPVGFGGGLLSEPLKQLQQEFSNVCFQLHMTDEPVDLITAGADLAIRIGPLANSTLYARHLADWHLVPCIAAEHPAASSSIKTIEELPEDCFIGHIPSLPARNFPKPKVLLNNMQTVVQLTLDGVGFGLLPEPEVKHYIESGRLLRLLPDWEGSPYSVHAVLPIKDNVPAKTERTIEVLSHFFHRL</sequence>
<proteinExistence type="inferred from homology"/>
<dbReference type="CDD" id="cd08422">
    <property type="entry name" value="PBP2_CrgA_like"/>
    <property type="match status" value="1"/>
</dbReference>
<dbReference type="PANTHER" id="PTHR30537">
    <property type="entry name" value="HTH-TYPE TRANSCRIPTIONAL REGULATOR"/>
    <property type="match status" value="1"/>
</dbReference>
<dbReference type="EMBL" id="PIQC01000010">
    <property type="protein sequence ID" value="RUO64700.1"/>
    <property type="molecule type" value="Genomic_DNA"/>
</dbReference>
<evidence type="ECO:0000256" key="4">
    <source>
        <dbReference type="ARBA" id="ARBA00023163"/>
    </source>
</evidence>
<keyword evidence="3" id="KW-0238">DNA-binding</keyword>
<name>A0A432YSU6_9GAMM</name>
<dbReference type="InterPro" id="IPR036388">
    <property type="entry name" value="WH-like_DNA-bd_sf"/>
</dbReference>
<accession>A0A432YSU6</accession>
<dbReference type="AlphaFoldDB" id="A0A432YSU6"/>
<dbReference type="OrthoDB" id="8678019at2"/>
<dbReference type="Proteomes" id="UP000288058">
    <property type="component" value="Unassembled WGS sequence"/>
</dbReference>
<dbReference type="PANTHER" id="PTHR30537:SF30">
    <property type="entry name" value="TRANSCRIPTIONAL REGULATOR-RELATED"/>
    <property type="match status" value="1"/>
</dbReference>
<reference evidence="7" key="1">
    <citation type="journal article" date="2018" name="Front. Microbiol.">
        <title>Genome-Based Analysis Reveals the Taxonomy and Diversity of the Family Idiomarinaceae.</title>
        <authorList>
            <person name="Liu Y."/>
            <person name="Lai Q."/>
            <person name="Shao Z."/>
        </authorList>
    </citation>
    <scope>NUCLEOTIDE SEQUENCE [LARGE SCALE GENOMIC DNA]</scope>
    <source>
        <strain evidence="7">R22</strain>
    </source>
</reference>
<dbReference type="InterPro" id="IPR000847">
    <property type="entry name" value="LysR_HTH_N"/>
</dbReference>
<organism evidence="6 7">
    <name type="scientific">Idiomarina ramblicola</name>
    <dbReference type="NCBI Taxonomy" id="263724"/>
    <lineage>
        <taxon>Bacteria</taxon>
        <taxon>Pseudomonadati</taxon>
        <taxon>Pseudomonadota</taxon>
        <taxon>Gammaproteobacteria</taxon>
        <taxon>Alteromonadales</taxon>
        <taxon>Idiomarinaceae</taxon>
        <taxon>Idiomarina</taxon>
    </lineage>
</organism>
<evidence type="ECO:0000256" key="2">
    <source>
        <dbReference type="ARBA" id="ARBA00023015"/>
    </source>
</evidence>
<evidence type="ECO:0000259" key="5">
    <source>
        <dbReference type="PROSITE" id="PS50931"/>
    </source>
</evidence>
<dbReference type="InterPro" id="IPR005119">
    <property type="entry name" value="LysR_subst-bd"/>
</dbReference>
<dbReference type="Pfam" id="PF03466">
    <property type="entry name" value="LysR_substrate"/>
    <property type="match status" value="1"/>
</dbReference>
<dbReference type="SUPFAM" id="SSF53850">
    <property type="entry name" value="Periplasmic binding protein-like II"/>
    <property type="match status" value="1"/>
</dbReference>